<dbReference type="OrthoDB" id="2967966at2"/>
<organism evidence="1 2">
    <name type="scientific">Paenibacillus terrae (strain HPL-003)</name>
    <dbReference type="NCBI Taxonomy" id="985665"/>
    <lineage>
        <taxon>Bacteria</taxon>
        <taxon>Bacillati</taxon>
        <taxon>Bacillota</taxon>
        <taxon>Bacilli</taxon>
        <taxon>Bacillales</taxon>
        <taxon>Paenibacillaceae</taxon>
        <taxon>Paenibacillus</taxon>
    </lineage>
</organism>
<dbReference type="Proteomes" id="UP000005876">
    <property type="component" value="Chromosome"/>
</dbReference>
<reference evidence="1 2" key="3">
    <citation type="journal article" date="2012" name="J. Bacteriol.">
        <title>Genome Sequence of Paenibacillus terrae HPL-003, a Xylanase-Producing Bacterium Isolated from Soil Found in Forest Residue.</title>
        <authorList>
            <person name="Shin S.H."/>
            <person name="Kim S."/>
            <person name="Kim J.Y."/>
            <person name="Song H.Y."/>
            <person name="Cho S.J."/>
            <person name="Kim D.R."/>
            <person name="Lee K.I."/>
            <person name="Lim H.K."/>
            <person name="Park N.J."/>
            <person name="Hwang I.T."/>
            <person name="Yang K.S."/>
        </authorList>
    </citation>
    <scope>NUCLEOTIDE SEQUENCE [LARGE SCALE GENOMIC DNA]</scope>
    <source>
        <strain evidence="1 2">HPL-003</strain>
    </source>
</reference>
<sequence>MPILMVRCPDPFVMTENEVNLAVASFLKGKKANILRIAVDREQGFDVHAEILGYSLIVESKGSMKNNQNELLLI</sequence>
<reference evidence="2" key="1">
    <citation type="submission" date="2011-11" db="EMBL/GenBank/DDBJ databases">
        <title>Complete sequence of Paenibacillus terrae HPL-003.</title>
        <authorList>
            <person name="Shin S.H."/>
            <person name="Kim S."/>
            <person name="Kim J.Y."/>
        </authorList>
    </citation>
    <scope>NUCLEOTIDE SEQUENCE [LARGE SCALE GENOMIC DNA]</scope>
    <source>
        <strain evidence="2">HPL-003</strain>
    </source>
</reference>
<evidence type="ECO:0000313" key="1">
    <source>
        <dbReference type="EMBL" id="AET62141.1"/>
    </source>
</evidence>
<dbReference type="HOGENOM" id="CLU_2684426_0_0_9"/>
<accession>G7VSD2</accession>
<dbReference type="KEGG" id="pta:HPL003_27145"/>
<dbReference type="STRING" id="985665.HPL003_27145"/>
<dbReference type="EMBL" id="CP003107">
    <property type="protein sequence ID" value="AET62141.1"/>
    <property type="molecule type" value="Genomic_DNA"/>
</dbReference>
<dbReference type="RefSeq" id="WP_014282821.1">
    <property type="nucleotide sequence ID" value="NC_016641.1"/>
</dbReference>
<dbReference type="AlphaFoldDB" id="G7VSD2"/>
<reference key="2">
    <citation type="submission" date="2011-11" db="EMBL/GenBank/DDBJ databases">
        <authorList>
            <person name="Shin S.H."/>
            <person name="Kim S."/>
            <person name="Kim J.Y."/>
        </authorList>
    </citation>
    <scope>NUCLEOTIDE SEQUENCE</scope>
    <source>
        <strain>HPL-003</strain>
    </source>
</reference>
<proteinExistence type="predicted"/>
<name>G7VSD2_PAETH</name>
<evidence type="ECO:0000313" key="2">
    <source>
        <dbReference type="Proteomes" id="UP000005876"/>
    </source>
</evidence>
<protein>
    <submittedName>
        <fullName evidence="1">Uncharacterized protein</fullName>
    </submittedName>
</protein>
<gene>
    <name evidence="1" type="ordered locus">HPL003_27145</name>
</gene>